<keyword evidence="1" id="KW-1185">Reference proteome</keyword>
<name>A0A915CBD7_PARUN</name>
<dbReference type="Proteomes" id="UP000887569">
    <property type="component" value="Unplaced"/>
</dbReference>
<evidence type="ECO:0000313" key="1">
    <source>
        <dbReference type="Proteomes" id="UP000887569"/>
    </source>
</evidence>
<protein>
    <submittedName>
        <fullName evidence="2">Uncharacterized protein</fullName>
    </submittedName>
</protein>
<evidence type="ECO:0000313" key="2">
    <source>
        <dbReference type="WBParaSite" id="PgR115X_g006_t01"/>
    </source>
</evidence>
<dbReference type="WBParaSite" id="PgR115X_g006_t01">
    <property type="protein sequence ID" value="PgR115X_g006_t01"/>
    <property type="gene ID" value="PgR115X_g006"/>
</dbReference>
<accession>A0A915CBD7</accession>
<sequence length="29" mass="3267">DRGSPHRVSSRRLSLELAPSEIALTRSFQ</sequence>
<reference evidence="2" key="1">
    <citation type="submission" date="2022-11" db="UniProtKB">
        <authorList>
            <consortium name="WormBaseParasite"/>
        </authorList>
    </citation>
    <scope>IDENTIFICATION</scope>
</reference>
<dbReference type="AlphaFoldDB" id="A0A915CBD7"/>
<organism evidence="1 2">
    <name type="scientific">Parascaris univalens</name>
    <name type="common">Nematode worm</name>
    <dbReference type="NCBI Taxonomy" id="6257"/>
    <lineage>
        <taxon>Eukaryota</taxon>
        <taxon>Metazoa</taxon>
        <taxon>Ecdysozoa</taxon>
        <taxon>Nematoda</taxon>
        <taxon>Chromadorea</taxon>
        <taxon>Rhabditida</taxon>
        <taxon>Spirurina</taxon>
        <taxon>Ascaridomorpha</taxon>
        <taxon>Ascaridoidea</taxon>
        <taxon>Ascarididae</taxon>
        <taxon>Parascaris</taxon>
    </lineage>
</organism>
<proteinExistence type="predicted"/>